<evidence type="ECO:0000256" key="5">
    <source>
        <dbReference type="SAM" id="Phobius"/>
    </source>
</evidence>
<keyword evidence="3 5" id="KW-1133">Transmembrane helix</keyword>
<evidence type="ECO:0000256" key="4">
    <source>
        <dbReference type="ARBA" id="ARBA00023136"/>
    </source>
</evidence>
<evidence type="ECO:0000313" key="7">
    <source>
        <dbReference type="EMBL" id="MBU9726764.1"/>
    </source>
</evidence>
<organism evidence="7 8">
    <name type="scientific">Diplocloster modestus</name>
    <dbReference type="NCBI Taxonomy" id="2850322"/>
    <lineage>
        <taxon>Bacteria</taxon>
        <taxon>Bacillati</taxon>
        <taxon>Bacillota</taxon>
        <taxon>Clostridia</taxon>
        <taxon>Lachnospirales</taxon>
        <taxon>Lachnospiraceae</taxon>
        <taxon>Diplocloster</taxon>
    </lineage>
</organism>
<dbReference type="PANTHER" id="PTHR21016">
    <property type="entry name" value="BETA-AMYLOID BINDING PROTEIN-RELATED"/>
    <property type="match status" value="1"/>
</dbReference>
<dbReference type="PANTHER" id="PTHR21016:SF25">
    <property type="entry name" value="TM2 DOMAIN-CONTAINING PROTEIN DDB_G0277895-RELATED"/>
    <property type="match status" value="1"/>
</dbReference>
<evidence type="ECO:0000256" key="1">
    <source>
        <dbReference type="ARBA" id="ARBA00004141"/>
    </source>
</evidence>
<name>A0ABS6K8C6_9FIRM</name>
<feature type="transmembrane region" description="Helical" evidence="5">
    <location>
        <begin position="30"/>
        <end position="48"/>
    </location>
</feature>
<sequence length="65" mass="6891">MEKTPAIIITILLGGIGLHRFLAGKIGTGIIWLLTGGCLGIGWIIDIVKVCTGKFLDKNGNVWGN</sequence>
<comment type="caution">
    <text evidence="7">The sequence shown here is derived from an EMBL/GenBank/DDBJ whole genome shotgun (WGS) entry which is preliminary data.</text>
</comment>
<reference evidence="7 8" key="1">
    <citation type="submission" date="2021-06" db="EMBL/GenBank/DDBJ databases">
        <title>Description of novel taxa of the family Lachnospiraceae.</title>
        <authorList>
            <person name="Chaplin A.V."/>
            <person name="Sokolova S.R."/>
            <person name="Pikina A.P."/>
            <person name="Korzhanova M."/>
            <person name="Belova V."/>
            <person name="Korostin D."/>
            <person name="Efimov B.A."/>
        </authorList>
    </citation>
    <scope>NUCLEOTIDE SEQUENCE [LARGE SCALE GENOMIC DNA]</scope>
    <source>
        <strain evidence="7 8">ASD4241</strain>
    </source>
</reference>
<protein>
    <submittedName>
        <fullName evidence="7">TM2 domain-containing protein</fullName>
    </submittedName>
</protein>
<dbReference type="Proteomes" id="UP001314681">
    <property type="component" value="Unassembled WGS sequence"/>
</dbReference>
<keyword evidence="2 5" id="KW-0812">Transmembrane</keyword>
<dbReference type="InterPro" id="IPR050932">
    <property type="entry name" value="TM2D1-3-like"/>
</dbReference>
<dbReference type="Pfam" id="PF05154">
    <property type="entry name" value="TM2"/>
    <property type="match status" value="1"/>
</dbReference>
<evidence type="ECO:0000256" key="3">
    <source>
        <dbReference type="ARBA" id="ARBA00022989"/>
    </source>
</evidence>
<evidence type="ECO:0000256" key="2">
    <source>
        <dbReference type="ARBA" id="ARBA00022692"/>
    </source>
</evidence>
<dbReference type="InterPro" id="IPR007829">
    <property type="entry name" value="TM2"/>
</dbReference>
<evidence type="ECO:0000259" key="6">
    <source>
        <dbReference type="Pfam" id="PF05154"/>
    </source>
</evidence>
<proteinExistence type="predicted"/>
<accession>A0ABS6K8C6</accession>
<gene>
    <name evidence="7" type="ORF">KTH90_12135</name>
</gene>
<dbReference type="RefSeq" id="WP_158352870.1">
    <property type="nucleotide sequence ID" value="NZ_JAHQCX010000007.1"/>
</dbReference>
<keyword evidence="8" id="KW-1185">Reference proteome</keyword>
<comment type="subcellular location">
    <subcellularLocation>
        <location evidence="1">Membrane</location>
        <topology evidence="1">Multi-pass membrane protein</topology>
    </subcellularLocation>
</comment>
<evidence type="ECO:0000313" key="8">
    <source>
        <dbReference type="Proteomes" id="UP001314681"/>
    </source>
</evidence>
<keyword evidence="4 5" id="KW-0472">Membrane</keyword>
<feature type="transmembrane region" description="Helical" evidence="5">
    <location>
        <begin position="6"/>
        <end position="23"/>
    </location>
</feature>
<dbReference type="EMBL" id="JAHQCX010000007">
    <property type="protein sequence ID" value="MBU9726764.1"/>
    <property type="molecule type" value="Genomic_DNA"/>
</dbReference>
<feature type="domain" description="TM2" evidence="6">
    <location>
        <begin position="4"/>
        <end position="48"/>
    </location>
</feature>